<evidence type="ECO:0000313" key="7">
    <source>
        <dbReference type="EMBL" id="GLZ77106.1"/>
    </source>
</evidence>
<evidence type="ECO:0000256" key="1">
    <source>
        <dbReference type="ARBA" id="ARBA00022729"/>
    </source>
</evidence>
<reference evidence="7" key="1">
    <citation type="submission" date="2023-03" db="EMBL/GenBank/DDBJ databases">
        <title>Actinorhabdospora filicis NBRC 111898.</title>
        <authorList>
            <person name="Ichikawa N."/>
            <person name="Sato H."/>
            <person name="Tonouchi N."/>
        </authorList>
    </citation>
    <scope>NUCLEOTIDE SEQUENCE</scope>
    <source>
        <strain evidence="7">NBRC 111898</strain>
    </source>
</reference>
<evidence type="ECO:0000256" key="6">
    <source>
        <dbReference type="SAM" id="SignalP"/>
    </source>
</evidence>
<dbReference type="Proteomes" id="UP001165079">
    <property type="component" value="Unassembled WGS sequence"/>
</dbReference>
<dbReference type="PRINTS" id="PR01185">
    <property type="entry name" value="INTEGRINA"/>
</dbReference>
<dbReference type="InterPro" id="IPR013517">
    <property type="entry name" value="FG-GAP"/>
</dbReference>
<dbReference type="AlphaFoldDB" id="A0A9W6W937"/>
<evidence type="ECO:0000256" key="2">
    <source>
        <dbReference type="ARBA" id="ARBA00022737"/>
    </source>
</evidence>
<keyword evidence="4" id="KW-0325">Glycoprotein</keyword>
<dbReference type="SUPFAM" id="SSF75011">
    <property type="entry name" value="3-carboxy-cis,cis-mucoante lactonizing enzyme"/>
    <property type="match status" value="1"/>
</dbReference>
<dbReference type="SMART" id="SM00191">
    <property type="entry name" value="Int_alpha"/>
    <property type="match status" value="5"/>
</dbReference>
<dbReference type="Pfam" id="PF01839">
    <property type="entry name" value="FG-GAP"/>
    <property type="match status" value="5"/>
</dbReference>
<protein>
    <recommendedName>
        <fullName evidence="9">FG-GAP repeat protein</fullName>
    </recommendedName>
</protein>
<feature type="chain" id="PRO_5040889448" description="FG-GAP repeat protein" evidence="6">
    <location>
        <begin position="28"/>
        <end position="890"/>
    </location>
</feature>
<feature type="region of interest" description="Disordered" evidence="5">
    <location>
        <begin position="665"/>
        <end position="687"/>
    </location>
</feature>
<evidence type="ECO:0000256" key="3">
    <source>
        <dbReference type="ARBA" id="ARBA00022801"/>
    </source>
</evidence>
<organism evidence="7 8">
    <name type="scientific">Actinorhabdospora filicis</name>
    <dbReference type="NCBI Taxonomy" id="1785913"/>
    <lineage>
        <taxon>Bacteria</taxon>
        <taxon>Bacillati</taxon>
        <taxon>Actinomycetota</taxon>
        <taxon>Actinomycetes</taxon>
        <taxon>Micromonosporales</taxon>
        <taxon>Micromonosporaceae</taxon>
        <taxon>Actinorhabdospora</taxon>
    </lineage>
</organism>
<evidence type="ECO:0008006" key="9">
    <source>
        <dbReference type="Google" id="ProtNLM"/>
    </source>
</evidence>
<dbReference type="InterPro" id="IPR013519">
    <property type="entry name" value="Int_alpha_beta-p"/>
</dbReference>
<dbReference type="Gene3D" id="2.130.10.10">
    <property type="entry name" value="YVTN repeat-like/Quinoprotein amine dehydrogenase"/>
    <property type="match status" value="2"/>
</dbReference>
<dbReference type="InterPro" id="IPR028994">
    <property type="entry name" value="Integrin_alpha_N"/>
</dbReference>
<dbReference type="SUPFAM" id="SSF69318">
    <property type="entry name" value="Integrin alpha N-terminal domain"/>
    <property type="match status" value="3"/>
</dbReference>
<sequence>MSPRTHATVSALALATALLIAPPAAVAEDPGYTAVALPADSSDFVLDAARQRVFVAAGNSVAVVGLDGVVQRSFAELAWPRSLALGGDGSTVYVIESDQARVQVIDAASLAIRQVGLPESVCPDAGAFSGGRFWFGFHDCQSYAGGLGSLDPATGAFVDSGLSLPTGVSLSPAGPGRLLVLAPYEKVALYDVTGGTPVQKGELTGEDCCDGAAYLPLTGQVAVRSGAAGSLTVYRAPGLSDPAPLSTVVEPWDVAVSPDGRHLAVYDGSGERAALSVVDVSGGLPGAENRRYAMPDAVEPARIAFTGDGRILALGGDPATAEVKLFVLGDAGTYLPSIEVTAPAAVEYKSAFDVSGTLKRGPGGAVPLALTRVDGSGTYRSTVTTAADGTFAFRHDPGRLTGPIRFTLDYAGDAGHRPATWTATVTVRPVPWDFNADGYADVAVGTPDEDTGDATDTGQFHVFAGTASGVTVTGSRALDQNTPGLDGSNEDGDMLGRALASGDFNGDGYADLAVAAPGESDGAAESGMAEILYGSANGLATMGSTSIWSRAAARLTLGWSLAAGDFDGDGRDDIALGAPGTSGGGVEVYSGTPTGPVWKTWLRPVGDPVAGERFGWSLATGDIDGDHFDDLAVGAPGDTGDKGWSTGAVLVYKGGRNGLPVDPRQRISKETPGVPGTAGKYEPSTGDGADEFGLEVALADFNGDGRDDLAASAPGSLVSGVTDAGTVTILYSDGSKLGTAGAAEISQDTPGIVGLPGDNDFFGDNLAAGDSNGDGRADLAVFSYGDEYLSVIPGTATGLSSGASVWWSQETAGIPGSQEAGDKWGASLRFLSGAKPALLVGAPGEDDRQGAFTVVYIGSGGLTGTGATYFGEDSPGVPGAAENGDLFGTF</sequence>
<dbReference type="GO" id="GO:0007155">
    <property type="term" value="P:cell adhesion"/>
    <property type="evidence" value="ECO:0007669"/>
    <property type="project" value="InterPro"/>
</dbReference>
<keyword evidence="1 6" id="KW-0732">Signal</keyword>
<dbReference type="InterPro" id="IPR015943">
    <property type="entry name" value="WD40/YVTN_repeat-like_dom_sf"/>
</dbReference>
<keyword evidence="3" id="KW-0378">Hydrolase</keyword>
<name>A0A9W6W937_9ACTN</name>
<dbReference type="GO" id="GO:0016787">
    <property type="term" value="F:hydrolase activity"/>
    <property type="evidence" value="ECO:0007669"/>
    <property type="project" value="UniProtKB-KW"/>
</dbReference>
<dbReference type="InterPro" id="IPR000413">
    <property type="entry name" value="Integrin_alpha"/>
</dbReference>
<evidence type="ECO:0000313" key="8">
    <source>
        <dbReference type="Proteomes" id="UP001165079"/>
    </source>
</evidence>
<feature type="signal peptide" evidence="6">
    <location>
        <begin position="1"/>
        <end position="27"/>
    </location>
</feature>
<dbReference type="PANTHER" id="PTHR23221:SF7">
    <property type="entry name" value="PHOSPHATIDYLINOSITOL-GLYCAN-SPECIFIC PHOSPHOLIPASE D"/>
    <property type="match status" value="1"/>
</dbReference>
<comment type="caution">
    <text evidence="7">The sequence shown here is derived from an EMBL/GenBank/DDBJ whole genome shotgun (WGS) entry which is preliminary data.</text>
</comment>
<keyword evidence="2" id="KW-0677">Repeat</keyword>
<dbReference type="EMBL" id="BSTX01000001">
    <property type="protein sequence ID" value="GLZ77106.1"/>
    <property type="molecule type" value="Genomic_DNA"/>
</dbReference>
<evidence type="ECO:0000256" key="5">
    <source>
        <dbReference type="SAM" id="MobiDB-lite"/>
    </source>
</evidence>
<dbReference type="PROSITE" id="PS51470">
    <property type="entry name" value="FG_GAP"/>
    <property type="match status" value="4"/>
</dbReference>
<gene>
    <name evidence="7" type="ORF">Afil01_19130</name>
</gene>
<evidence type="ECO:0000256" key="4">
    <source>
        <dbReference type="ARBA" id="ARBA00023180"/>
    </source>
</evidence>
<dbReference type="PANTHER" id="PTHR23221">
    <property type="entry name" value="GLYCOSYLPHOSPHATIDYLINOSITOL PHOSPHOLIPASE D"/>
    <property type="match status" value="1"/>
</dbReference>
<dbReference type="RefSeq" id="WP_285662239.1">
    <property type="nucleotide sequence ID" value="NZ_BSTX01000001.1"/>
</dbReference>
<proteinExistence type="predicted"/>
<keyword evidence="8" id="KW-1185">Reference proteome</keyword>
<accession>A0A9W6W937</accession>
<dbReference type="GO" id="GO:0008305">
    <property type="term" value="C:integrin complex"/>
    <property type="evidence" value="ECO:0007669"/>
    <property type="project" value="InterPro"/>
</dbReference>
<dbReference type="Gene3D" id="2.130.10.130">
    <property type="entry name" value="Integrin alpha, N-terminal"/>
    <property type="match status" value="3"/>
</dbReference>